<gene>
    <name evidence="2" type="ORF">NECAME_13309</name>
</gene>
<dbReference type="Proteomes" id="UP000053676">
    <property type="component" value="Unassembled WGS sequence"/>
</dbReference>
<sequence>MLISGTLRAGAVEQHGTTNAKQKRQRTVEIREPQLREPCGVDDIGGAAVVGYNVSNLAVDDAFKDLHTVGHQ</sequence>
<dbReference type="EMBL" id="KI660401">
    <property type="protein sequence ID" value="ETN73931.1"/>
    <property type="molecule type" value="Genomic_DNA"/>
</dbReference>
<proteinExistence type="predicted"/>
<evidence type="ECO:0000256" key="1">
    <source>
        <dbReference type="SAM" id="MobiDB-lite"/>
    </source>
</evidence>
<organism evidence="2 3">
    <name type="scientific">Necator americanus</name>
    <name type="common">Human hookworm</name>
    <dbReference type="NCBI Taxonomy" id="51031"/>
    <lineage>
        <taxon>Eukaryota</taxon>
        <taxon>Metazoa</taxon>
        <taxon>Ecdysozoa</taxon>
        <taxon>Nematoda</taxon>
        <taxon>Chromadorea</taxon>
        <taxon>Rhabditida</taxon>
        <taxon>Rhabditina</taxon>
        <taxon>Rhabditomorpha</taxon>
        <taxon>Strongyloidea</taxon>
        <taxon>Ancylostomatidae</taxon>
        <taxon>Bunostominae</taxon>
        <taxon>Necator</taxon>
    </lineage>
</organism>
<accession>W2SYG1</accession>
<name>W2SYG1_NECAM</name>
<evidence type="ECO:0000313" key="2">
    <source>
        <dbReference type="EMBL" id="ETN73931.1"/>
    </source>
</evidence>
<reference evidence="3" key="1">
    <citation type="journal article" date="2014" name="Nat. Genet.">
        <title>Genome of the human hookworm Necator americanus.</title>
        <authorList>
            <person name="Tang Y.T."/>
            <person name="Gao X."/>
            <person name="Rosa B.A."/>
            <person name="Abubucker S."/>
            <person name="Hallsworth-Pepin K."/>
            <person name="Martin J."/>
            <person name="Tyagi R."/>
            <person name="Heizer E."/>
            <person name="Zhang X."/>
            <person name="Bhonagiri-Palsikar V."/>
            <person name="Minx P."/>
            <person name="Warren W.C."/>
            <person name="Wang Q."/>
            <person name="Zhan B."/>
            <person name="Hotez P.J."/>
            <person name="Sternberg P.W."/>
            <person name="Dougall A."/>
            <person name="Gaze S.T."/>
            <person name="Mulvenna J."/>
            <person name="Sotillo J."/>
            <person name="Ranganathan S."/>
            <person name="Rabelo E.M."/>
            <person name="Wilson R.K."/>
            <person name="Felgner P.L."/>
            <person name="Bethony J."/>
            <person name="Hawdon J.M."/>
            <person name="Gasser R.B."/>
            <person name="Loukas A."/>
            <person name="Mitreva M."/>
        </authorList>
    </citation>
    <scope>NUCLEOTIDE SEQUENCE [LARGE SCALE GENOMIC DNA]</scope>
</reference>
<dbReference type="AlphaFoldDB" id="W2SYG1"/>
<feature type="region of interest" description="Disordered" evidence="1">
    <location>
        <begin position="1"/>
        <end position="27"/>
    </location>
</feature>
<dbReference type="KEGG" id="nai:NECAME_13309"/>
<evidence type="ECO:0000313" key="3">
    <source>
        <dbReference type="Proteomes" id="UP000053676"/>
    </source>
</evidence>
<keyword evidence="3" id="KW-1185">Reference proteome</keyword>
<protein>
    <submittedName>
        <fullName evidence="2">Uncharacterized protein</fullName>
    </submittedName>
</protein>